<accession>A0A6J6LV09</accession>
<keyword evidence="1" id="KW-0812">Transmembrane</keyword>
<feature type="transmembrane region" description="Helical" evidence="1">
    <location>
        <begin position="86"/>
        <end position="104"/>
    </location>
</feature>
<evidence type="ECO:0000313" key="2">
    <source>
        <dbReference type="EMBL" id="CAB4665591.1"/>
    </source>
</evidence>
<dbReference type="InterPro" id="IPR036514">
    <property type="entry name" value="SGNH_hydro_sf"/>
</dbReference>
<name>A0A6J6LV09_9ZZZZ</name>
<organism evidence="2">
    <name type="scientific">freshwater metagenome</name>
    <dbReference type="NCBI Taxonomy" id="449393"/>
    <lineage>
        <taxon>unclassified sequences</taxon>
        <taxon>metagenomes</taxon>
        <taxon>ecological metagenomes</taxon>
    </lineage>
</organism>
<reference evidence="2" key="1">
    <citation type="submission" date="2020-05" db="EMBL/GenBank/DDBJ databases">
        <authorList>
            <person name="Chiriac C."/>
            <person name="Salcher M."/>
            <person name="Ghai R."/>
            <person name="Kavagutti S V."/>
        </authorList>
    </citation>
    <scope>NUCLEOTIDE SEQUENCE</scope>
</reference>
<sequence>MVDQTLSERSIQLRNISITIFFAAIAMAPIWASGLSSRHSLFFSALFVVLSSLVNSSKFRISTLFAGLLAFIFGCGLLAIENASFVNLPIQVIIVAWLVLVMLIAKVQKLRKIVSVNLLVFAVLFLFLEIPFRFLTSAQSSSQFQYIELFRNSRIDGPGPWPYPETTMTLEGLRTTTDQPKSGSGRILIFGGSTTFCAEVPDRLTHASILQRMLNDRDSGLIVKNYGKSAATSTDRVKVLKTIGDLTKNDIVIFYVGINEAGVGFTQRDLPVGFIAKIPELGNALQKISKYSRIADLLFRKLVFGGIEISESSKLKAETDFRKAMEEAESFTSKAGAKFVPILQANLFTRSPSTDYDQTLAKMYGSELGVVMPEMYDRLLPVISSYKNFGDARAVMDNLEPSPYFDWMHVNAEGDQRIATFMRDLLLDKKLID</sequence>
<dbReference type="SUPFAM" id="SSF52266">
    <property type="entry name" value="SGNH hydrolase"/>
    <property type="match status" value="1"/>
</dbReference>
<feature type="transmembrane region" description="Helical" evidence="1">
    <location>
        <begin position="12"/>
        <end position="32"/>
    </location>
</feature>
<feature type="transmembrane region" description="Helical" evidence="1">
    <location>
        <begin position="61"/>
        <end position="80"/>
    </location>
</feature>
<feature type="transmembrane region" description="Helical" evidence="1">
    <location>
        <begin position="116"/>
        <end position="135"/>
    </location>
</feature>
<dbReference type="Gene3D" id="3.40.50.1110">
    <property type="entry name" value="SGNH hydrolase"/>
    <property type="match status" value="1"/>
</dbReference>
<evidence type="ECO:0000256" key="1">
    <source>
        <dbReference type="SAM" id="Phobius"/>
    </source>
</evidence>
<dbReference type="EMBL" id="CAEZWU010000061">
    <property type="protein sequence ID" value="CAB4665591.1"/>
    <property type="molecule type" value="Genomic_DNA"/>
</dbReference>
<keyword evidence="1" id="KW-0472">Membrane</keyword>
<dbReference type="AlphaFoldDB" id="A0A6J6LV09"/>
<keyword evidence="1" id="KW-1133">Transmembrane helix</keyword>
<protein>
    <submittedName>
        <fullName evidence="2">Unannotated protein</fullName>
    </submittedName>
</protein>
<feature type="transmembrane region" description="Helical" evidence="1">
    <location>
        <begin position="38"/>
        <end position="54"/>
    </location>
</feature>
<gene>
    <name evidence="2" type="ORF">UFOPK2292_00538</name>
</gene>
<proteinExistence type="predicted"/>